<dbReference type="Proteomes" id="UP000596739">
    <property type="component" value="Unassembled WGS sequence"/>
</dbReference>
<dbReference type="EMBL" id="JAENHN010000059">
    <property type="protein sequence ID" value="MBK1813192.1"/>
    <property type="molecule type" value="Genomic_DNA"/>
</dbReference>
<sequence length="100" mass="11891">MKITNYKLMITAFIFSTVINILFLMNIAPEGLFRISFIIVMVCSLIKIFHNIWIYNKNKKTANDSHMNQALVNINPLYKYLYILLMVFWIITYFAAIFRL</sequence>
<keyword evidence="1" id="KW-1133">Transmembrane helix</keyword>
<keyword evidence="3" id="KW-1185">Reference proteome</keyword>
<proteinExistence type="predicted"/>
<evidence type="ECO:0000313" key="2">
    <source>
        <dbReference type="EMBL" id="MBK1813192.1"/>
    </source>
</evidence>
<evidence type="ECO:0000313" key="3">
    <source>
        <dbReference type="Proteomes" id="UP000596739"/>
    </source>
</evidence>
<comment type="caution">
    <text evidence="2">The sequence shown here is derived from an EMBL/GenBank/DDBJ whole genome shotgun (WGS) entry which is preliminary data.</text>
</comment>
<name>A0ABS1EUX5_9CLOT</name>
<feature type="transmembrane region" description="Helical" evidence="1">
    <location>
        <begin position="12"/>
        <end position="29"/>
    </location>
</feature>
<evidence type="ECO:0000256" key="1">
    <source>
        <dbReference type="SAM" id="Phobius"/>
    </source>
</evidence>
<keyword evidence="1" id="KW-0812">Transmembrane</keyword>
<feature type="transmembrane region" description="Helical" evidence="1">
    <location>
        <begin position="35"/>
        <end position="56"/>
    </location>
</feature>
<feature type="transmembrane region" description="Helical" evidence="1">
    <location>
        <begin position="77"/>
        <end position="98"/>
    </location>
</feature>
<keyword evidence="1" id="KW-0472">Membrane</keyword>
<accession>A0ABS1EUX5</accession>
<protein>
    <submittedName>
        <fullName evidence="2">Uncharacterized protein</fullName>
    </submittedName>
</protein>
<reference evidence="3" key="1">
    <citation type="submission" date="2021-01" db="EMBL/GenBank/DDBJ databases">
        <title>Genome public.</title>
        <authorList>
            <person name="Liu C."/>
            <person name="Sun Q."/>
        </authorList>
    </citation>
    <scope>NUCLEOTIDE SEQUENCE [LARGE SCALE GENOMIC DNA]</scope>
    <source>
        <strain evidence="3">YIM B02505</strain>
    </source>
</reference>
<organism evidence="2 3">
    <name type="scientific">Clostridium yunnanense</name>
    <dbReference type="NCBI Taxonomy" id="2800325"/>
    <lineage>
        <taxon>Bacteria</taxon>
        <taxon>Bacillati</taxon>
        <taxon>Bacillota</taxon>
        <taxon>Clostridia</taxon>
        <taxon>Eubacteriales</taxon>
        <taxon>Clostridiaceae</taxon>
        <taxon>Clostridium</taxon>
    </lineage>
</organism>
<gene>
    <name evidence="2" type="ORF">JHL18_21450</name>
</gene>
<dbReference type="RefSeq" id="WP_200273063.1">
    <property type="nucleotide sequence ID" value="NZ_JAENHN010000059.1"/>
</dbReference>